<dbReference type="Pfam" id="PF00908">
    <property type="entry name" value="dTDP_sugar_isom"/>
    <property type="match status" value="1"/>
</dbReference>
<reference evidence="1" key="1">
    <citation type="submission" date="2018-06" db="EMBL/GenBank/DDBJ databases">
        <authorList>
            <person name="Zhirakovskaya E."/>
        </authorList>
    </citation>
    <scope>NUCLEOTIDE SEQUENCE</scope>
</reference>
<dbReference type="PANTHER" id="PTHR21047:SF2">
    <property type="entry name" value="THYMIDINE DIPHOSPHO-4-KETO-RHAMNOSE 3,5-EPIMERASE"/>
    <property type="match status" value="1"/>
</dbReference>
<dbReference type="EMBL" id="UOEE01000245">
    <property type="protein sequence ID" value="VAV97395.1"/>
    <property type="molecule type" value="Genomic_DNA"/>
</dbReference>
<dbReference type="SUPFAM" id="SSF51182">
    <property type="entry name" value="RmlC-like cupins"/>
    <property type="match status" value="1"/>
</dbReference>
<dbReference type="CDD" id="cd00438">
    <property type="entry name" value="cupin_RmlC"/>
    <property type="match status" value="1"/>
</dbReference>
<dbReference type="AlphaFoldDB" id="A0A3B0SRE4"/>
<protein>
    <submittedName>
        <fullName evidence="1">dTDP-4-dehydrorhamnose 3,5-epimerase</fullName>
        <ecNumber evidence="1">5.1.3.13</ecNumber>
    </submittedName>
</protein>
<dbReference type="InterPro" id="IPR011051">
    <property type="entry name" value="RmlC_Cupin_sf"/>
</dbReference>
<dbReference type="NCBIfam" id="TIGR01221">
    <property type="entry name" value="rmlC"/>
    <property type="match status" value="1"/>
</dbReference>
<dbReference type="Gene3D" id="2.60.120.10">
    <property type="entry name" value="Jelly Rolls"/>
    <property type="match status" value="1"/>
</dbReference>
<accession>A0A3B0SRE4</accession>
<dbReference type="EC" id="5.1.3.13" evidence="1"/>
<dbReference type="PANTHER" id="PTHR21047">
    <property type="entry name" value="DTDP-6-DEOXY-D-GLUCOSE-3,5 EPIMERASE"/>
    <property type="match status" value="1"/>
</dbReference>
<proteinExistence type="predicted"/>
<dbReference type="InterPro" id="IPR000888">
    <property type="entry name" value="RmlC-like"/>
</dbReference>
<dbReference type="InterPro" id="IPR014710">
    <property type="entry name" value="RmlC-like_jellyroll"/>
</dbReference>
<dbReference type="GO" id="GO:0005829">
    <property type="term" value="C:cytosol"/>
    <property type="evidence" value="ECO:0007669"/>
    <property type="project" value="TreeGrafter"/>
</dbReference>
<dbReference type="GO" id="GO:0008830">
    <property type="term" value="F:dTDP-4-dehydrorhamnose 3,5-epimerase activity"/>
    <property type="evidence" value="ECO:0007669"/>
    <property type="project" value="UniProtKB-EC"/>
</dbReference>
<organism evidence="1">
    <name type="scientific">hydrothermal vent metagenome</name>
    <dbReference type="NCBI Taxonomy" id="652676"/>
    <lineage>
        <taxon>unclassified sequences</taxon>
        <taxon>metagenomes</taxon>
        <taxon>ecological metagenomes</taxon>
    </lineage>
</organism>
<name>A0A3B0SRE4_9ZZZZ</name>
<keyword evidence="1" id="KW-0413">Isomerase</keyword>
<gene>
    <name evidence="1" type="ORF">MNBD_ALPHA06-86</name>
</gene>
<dbReference type="GO" id="GO:0019305">
    <property type="term" value="P:dTDP-rhamnose biosynthetic process"/>
    <property type="evidence" value="ECO:0007669"/>
    <property type="project" value="TreeGrafter"/>
</dbReference>
<evidence type="ECO:0000313" key="1">
    <source>
        <dbReference type="EMBL" id="VAV97395.1"/>
    </source>
</evidence>
<dbReference type="GO" id="GO:0000271">
    <property type="term" value="P:polysaccharide biosynthetic process"/>
    <property type="evidence" value="ECO:0007669"/>
    <property type="project" value="TreeGrafter"/>
</dbReference>
<sequence length="190" mass="21195">MTEFCKLSIPEVILVTPVRHADSRGFFSETWHAQNWQDNGIDGSFVQDNHSMSVPAFTVRALHFQRPPFAQGKLVRVSRGKVIDVAVDIRTDSPTFGQHEAVELDASTGQQLWVPPGFAHGFCTLEANTEVQYKVTAPYNQASEGGLRWNDPALGIDWKIPVGAMPTINERDQNHPFLAELPPLFQVQKS</sequence>